<feature type="non-terminal residue" evidence="1">
    <location>
        <position position="134"/>
    </location>
</feature>
<proteinExistence type="predicted"/>
<keyword evidence="2" id="KW-1185">Reference proteome</keyword>
<evidence type="ECO:0000313" key="1">
    <source>
        <dbReference type="EMBL" id="MST32101.1"/>
    </source>
</evidence>
<dbReference type="EMBL" id="WJHE01000213">
    <property type="protein sequence ID" value="MST32101.1"/>
    <property type="molecule type" value="Genomic_DNA"/>
</dbReference>
<gene>
    <name evidence="1" type="ORF">GHK86_05085</name>
</gene>
<protein>
    <submittedName>
        <fullName evidence="1">Uncharacterized protein</fullName>
    </submittedName>
</protein>
<name>A0ABW9QR21_9ACTN</name>
<accession>A0ABW9QR21</accession>
<dbReference type="Proteomes" id="UP000437736">
    <property type="component" value="Unassembled WGS sequence"/>
</dbReference>
<organism evidence="1 2">
    <name type="scientific">Acidiferrimicrobium australe</name>
    <dbReference type="NCBI Taxonomy" id="2664430"/>
    <lineage>
        <taxon>Bacteria</taxon>
        <taxon>Bacillati</taxon>
        <taxon>Actinomycetota</taxon>
        <taxon>Acidimicrobiia</taxon>
        <taxon>Acidimicrobiales</taxon>
        <taxon>Acidimicrobiaceae</taxon>
        <taxon>Acidiferrimicrobium</taxon>
    </lineage>
</organism>
<sequence>MHPLERLRYAARIEGADPALLAREVAASLAEIAEEDVAGLVPACRRLVDRHPADGPLWWLSARLLASPDPLDEAREAAAALTHDPTAERLAAALPEEVTLVAVGWPDVAGEALRRRGDVEVLLVDSGGEADGLG</sequence>
<evidence type="ECO:0000313" key="2">
    <source>
        <dbReference type="Proteomes" id="UP000437736"/>
    </source>
</evidence>
<reference evidence="1 2" key="1">
    <citation type="submission" date="2019-11" db="EMBL/GenBank/DDBJ databases">
        <title>Acidiferrimicrobium australis gen. nov., sp. nov., an acidophilic and obligately heterotrophic, member of the Actinobacteria that catalyses dissimilatory oxido- reduction of iron isolated from metal-rich acidic water in Chile.</title>
        <authorList>
            <person name="Gonzalez D."/>
            <person name="Huber K."/>
            <person name="Hedrich S."/>
            <person name="Rojas-Villalobos C."/>
            <person name="Quatrini R."/>
            <person name="Dinamarca M.A."/>
            <person name="Schwarz A."/>
            <person name="Canales C."/>
            <person name="Nancucheo I."/>
        </authorList>
    </citation>
    <scope>NUCLEOTIDE SEQUENCE [LARGE SCALE GENOMIC DNA]</scope>
    <source>
        <strain evidence="1 2">USS-CCA1</strain>
    </source>
</reference>
<comment type="caution">
    <text evidence="1">The sequence shown here is derived from an EMBL/GenBank/DDBJ whole genome shotgun (WGS) entry which is preliminary data.</text>
</comment>